<evidence type="ECO:0000313" key="2">
    <source>
        <dbReference type="EMBL" id="KAA1095678.1"/>
    </source>
</evidence>
<reference evidence="2 3" key="1">
    <citation type="submission" date="2019-05" db="EMBL/GenBank/DDBJ databases">
        <title>Emergence of the Ug99 lineage of the wheat stem rust pathogen through somatic hybridization.</title>
        <authorList>
            <person name="Li F."/>
            <person name="Upadhyaya N.M."/>
            <person name="Sperschneider J."/>
            <person name="Matny O."/>
            <person name="Nguyen-Phuc H."/>
            <person name="Mago R."/>
            <person name="Raley C."/>
            <person name="Miller M.E."/>
            <person name="Silverstein K.A.T."/>
            <person name="Henningsen E."/>
            <person name="Hirsch C.D."/>
            <person name="Visser B."/>
            <person name="Pretorius Z.A."/>
            <person name="Steffenson B.J."/>
            <person name="Schwessinger B."/>
            <person name="Dodds P.N."/>
            <person name="Figueroa M."/>
        </authorList>
    </citation>
    <scope>NUCLEOTIDE SEQUENCE [LARGE SCALE GENOMIC DNA]</scope>
    <source>
        <strain evidence="2 3">Ug99</strain>
    </source>
</reference>
<comment type="caution">
    <text evidence="2">The sequence shown here is derived from an EMBL/GenBank/DDBJ whole genome shotgun (WGS) entry which is preliminary data.</text>
</comment>
<protein>
    <submittedName>
        <fullName evidence="2">Uncharacterized protein</fullName>
    </submittedName>
</protein>
<dbReference type="Proteomes" id="UP000325313">
    <property type="component" value="Unassembled WGS sequence"/>
</dbReference>
<evidence type="ECO:0000256" key="1">
    <source>
        <dbReference type="SAM" id="MobiDB-lite"/>
    </source>
</evidence>
<name>A0A5B0P641_PUCGR</name>
<organism evidence="2 3">
    <name type="scientific">Puccinia graminis f. sp. tritici</name>
    <dbReference type="NCBI Taxonomy" id="56615"/>
    <lineage>
        <taxon>Eukaryota</taxon>
        <taxon>Fungi</taxon>
        <taxon>Dikarya</taxon>
        <taxon>Basidiomycota</taxon>
        <taxon>Pucciniomycotina</taxon>
        <taxon>Pucciniomycetes</taxon>
        <taxon>Pucciniales</taxon>
        <taxon>Pucciniaceae</taxon>
        <taxon>Puccinia</taxon>
    </lineage>
</organism>
<accession>A0A5B0P641</accession>
<dbReference type="AlphaFoldDB" id="A0A5B0P641"/>
<feature type="region of interest" description="Disordered" evidence="1">
    <location>
        <begin position="204"/>
        <end position="239"/>
    </location>
</feature>
<feature type="compositionally biased region" description="Low complexity" evidence="1">
    <location>
        <begin position="74"/>
        <end position="86"/>
    </location>
</feature>
<gene>
    <name evidence="2" type="ORF">PGTUg99_022082</name>
</gene>
<feature type="region of interest" description="Disordered" evidence="1">
    <location>
        <begin position="53"/>
        <end position="90"/>
    </location>
</feature>
<sequence>MTLASLGRRSWTIGGRITTGRWMSTSEAHQPTTRTYNNLNQKTGVEQAIVSRTTRNERSGKQETLKTGSRRSSKNNSIATNNNNNNKPARTYPIRKQFIFESYIDLFTSNQLCLLFRHQGLTSREWNSIRGKIKNLSSTSSSSSSSKETTGIPFGEYKFDPQELKNESLPRLQVLRTKMIVPVLKSLLKQSMIRRETYDSIIYSAGSPHPKGSSDPAGSQSGSPNKDEKKRQRKEKKNLNGSLFSLSQADFSPTQLKQVLQIIAAHAPDPIQSATKKSSQSDPTQQGTEKIKFLIGFVDASICKDAADLDRFSSLNSLDTSRSQIISIISRFGSDLLSTLNQARASQLVHTLKGFHKTLEDQARLDQSPTPSQPSSAEKPTPTE</sequence>
<feature type="compositionally biased region" description="Polar residues" evidence="1">
    <location>
        <begin position="365"/>
        <end position="384"/>
    </location>
</feature>
<feature type="compositionally biased region" description="Basic and acidic residues" evidence="1">
    <location>
        <begin position="54"/>
        <end position="64"/>
    </location>
</feature>
<dbReference type="InterPro" id="IPR047865">
    <property type="entry name" value="Ribosomal_uL10_bac_type"/>
</dbReference>
<dbReference type="EMBL" id="VDEP01000371">
    <property type="protein sequence ID" value="KAA1095678.1"/>
    <property type="molecule type" value="Genomic_DNA"/>
</dbReference>
<feature type="region of interest" description="Disordered" evidence="1">
    <location>
        <begin position="360"/>
        <end position="384"/>
    </location>
</feature>
<evidence type="ECO:0000313" key="3">
    <source>
        <dbReference type="Proteomes" id="UP000325313"/>
    </source>
</evidence>
<dbReference type="PANTHER" id="PTHR11560">
    <property type="entry name" value="39S RIBOSOMAL PROTEIN L10, MITOCHONDRIAL"/>
    <property type="match status" value="1"/>
</dbReference>
<proteinExistence type="predicted"/>